<dbReference type="AlphaFoldDB" id="A0A815SZG1"/>
<dbReference type="EMBL" id="CAJNOK010022816">
    <property type="protein sequence ID" value="CAF1353746.1"/>
    <property type="molecule type" value="Genomic_DNA"/>
</dbReference>
<sequence length="99" mass="11760">MHGRTTASMFRTNNQFEGWNTRMHKLMECEHPSLWKFFDKLKLEEANVRIHVIQAGVSQQPPSQQQRYAEYNQRLLHLLEHAHADLDRQINSIAHNIKL</sequence>
<dbReference type="EMBL" id="CAJOBC010087681">
    <property type="protein sequence ID" value="CAF4359627.1"/>
    <property type="molecule type" value="Genomic_DNA"/>
</dbReference>
<dbReference type="OrthoDB" id="10062872at2759"/>
<dbReference type="Proteomes" id="UP000682733">
    <property type="component" value="Unassembled WGS sequence"/>
</dbReference>
<dbReference type="EMBL" id="CAJOBA010044458">
    <property type="protein sequence ID" value="CAF4164184.1"/>
    <property type="molecule type" value="Genomic_DNA"/>
</dbReference>
<evidence type="ECO:0000313" key="3">
    <source>
        <dbReference type="EMBL" id="CAF4164184.1"/>
    </source>
</evidence>
<dbReference type="Proteomes" id="UP000677228">
    <property type="component" value="Unassembled WGS sequence"/>
</dbReference>
<evidence type="ECO:0000313" key="4">
    <source>
        <dbReference type="EMBL" id="CAF4359627.1"/>
    </source>
</evidence>
<dbReference type="Proteomes" id="UP000681722">
    <property type="component" value="Unassembled WGS sequence"/>
</dbReference>
<protein>
    <submittedName>
        <fullName evidence="2">Uncharacterized protein</fullName>
    </submittedName>
</protein>
<evidence type="ECO:0000313" key="2">
    <source>
        <dbReference type="EMBL" id="CAF1497438.1"/>
    </source>
</evidence>
<name>A0A815SZG1_9BILA</name>
<proteinExistence type="predicted"/>
<gene>
    <name evidence="2" type="ORF">GPM918_LOCUS36530</name>
    <name evidence="1" type="ORF">OVA965_LOCUS30920</name>
    <name evidence="4" type="ORF">SRO942_LOCUS37270</name>
    <name evidence="3" type="ORF">TMI583_LOCUS31735</name>
</gene>
<keyword evidence="5" id="KW-1185">Reference proteome</keyword>
<accession>A0A815SZG1</accession>
<reference evidence="2" key="1">
    <citation type="submission" date="2021-02" db="EMBL/GenBank/DDBJ databases">
        <authorList>
            <person name="Nowell W R."/>
        </authorList>
    </citation>
    <scope>NUCLEOTIDE SEQUENCE</scope>
</reference>
<dbReference type="EMBL" id="CAJNOQ010022175">
    <property type="protein sequence ID" value="CAF1497438.1"/>
    <property type="molecule type" value="Genomic_DNA"/>
</dbReference>
<dbReference type="Proteomes" id="UP000663829">
    <property type="component" value="Unassembled WGS sequence"/>
</dbReference>
<comment type="caution">
    <text evidence="2">The sequence shown here is derived from an EMBL/GenBank/DDBJ whole genome shotgun (WGS) entry which is preliminary data.</text>
</comment>
<evidence type="ECO:0000313" key="1">
    <source>
        <dbReference type="EMBL" id="CAF1353746.1"/>
    </source>
</evidence>
<organism evidence="2 5">
    <name type="scientific">Didymodactylos carnosus</name>
    <dbReference type="NCBI Taxonomy" id="1234261"/>
    <lineage>
        <taxon>Eukaryota</taxon>
        <taxon>Metazoa</taxon>
        <taxon>Spiralia</taxon>
        <taxon>Gnathifera</taxon>
        <taxon>Rotifera</taxon>
        <taxon>Eurotatoria</taxon>
        <taxon>Bdelloidea</taxon>
        <taxon>Philodinida</taxon>
        <taxon>Philodinidae</taxon>
        <taxon>Didymodactylos</taxon>
    </lineage>
</organism>
<evidence type="ECO:0000313" key="5">
    <source>
        <dbReference type="Proteomes" id="UP000663829"/>
    </source>
</evidence>